<dbReference type="Proteomes" id="UP001369815">
    <property type="component" value="Unassembled WGS sequence"/>
</dbReference>
<feature type="compositionally biased region" description="Acidic residues" evidence="1">
    <location>
        <begin position="92"/>
        <end position="141"/>
    </location>
</feature>
<evidence type="ECO:0000256" key="2">
    <source>
        <dbReference type="SAM" id="SignalP"/>
    </source>
</evidence>
<accession>A0AAX6MT28</accession>
<comment type="caution">
    <text evidence="3">The sequence shown here is derived from an EMBL/GenBank/DDBJ whole genome shotgun (WGS) entry which is preliminary data.</text>
</comment>
<keyword evidence="4" id="KW-1185">Reference proteome</keyword>
<feature type="signal peptide" evidence="2">
    <location>
        <begin position="1"/>
        <end position="20"/>
    </location>
</feature>
<name>A0AAX6MT28_9PEZI</name>
<evidence type="ECO:0000313" key="3">
    <source>
        <dbReference type="EMBL" id="KAK6955557.1"/>
    </source>
</evidence>
<feature type="chain" id="PRO_5043556585" evidence="2">
    <location>
        <begin position="21"/>
        <end position="187"/>
    </location>
</feature>
<reference evidence="3 4" key="1">
    <citation type="journal article" date="2024" name="Front Chem Biol">
        <title>Unveiling the potential of Daldinia eschscholtzii MFLUCC 19-0629 through bioactivity and bioinformatics studies for enhanced sustainable agriculture production.</title>
        <authorList>
            <person name="Brooks S."/>
            <person name="Weaver J.A."/>
            <person name="Klomchit A."/>
            <person name="Alharthi S.A."/>
            <person name="Onlamun T."/>
            <person name="Nurani R."/>
            <person name="Vong T.K."/>
            <person name="Alberti F."/>
            <person name="Greco C."/>
        </authorList>
    </citation>
    <scope>NUCLEOTIDE SEQUENCE [LARGE SCALE GENOMIC DNA]</scope>
    <source>
        <strain evidence="3">MFLUCC 19-0629</strain>
    </source>
</reference>
<evidence type="ECO:0000256" key="1">
    <source>
        <dbReference type="SAM" id="MobiDB-lite"/>
    </source>
</evidence>
<gene>
    <name evidence="3" type="ORF">Daesc_003197</name>
</gene>
<proteinExistence type="predicted"/>
<feature type="compositionally biased region" description="Polar residues" evidence="1">
    <location>
        <begin position="143"/>
        <end position="154"/>
    </location>
</feature>
<dbReference type="AlphaFoldDB" id="A0AAX6MT28"/>
<feature type="region of interest" description="Disordered" evidence="1">
    <location>
        <begin position="77"/>
        <end position="154"/>
    </location>
</feature>
<keyword evidence="2" id="KW-0732">Signal</keyword>
<evidence type="ECO:0000313" key="4">
    <source>
        <dbReference type="Proteomes" id="UP001369815"/>
    </source>
</evidence>
<dbReference type="EMBL" id="JBANMG010000003">
    <property type="protein sequence ID" value="KAK6955557.1"/>
    <property type="molecule type" value="Genomic_DNA"/>
</dbReference>
<protein>
    <submittedName>
        <fullName evidence="3">Uncharacterized protein</fullName>
    </submittedName>
</protein>
<organism evidence="3 4">
    <name type="scientific">Daldinia eschscholtzii</name>
    <dbReference type="NCBI Taxonomy" id="292717"/>
    <lineage>
        <taxon>Eukaryota</taxon>
        <taxon>Fungi</taxon>
        <taxon>Dikarya</taxon>
        <taxon>Ascomycota</taxon>
        <taxon>Pezizomycotina</taxon>
        <taxon>Sordariomycetes</taxon>
        <taxon>Xylariomycetidae</taxon>
        <taxon>Xylariales</taxon>
        <taxon>Hypoxylaceae</taxon>
        <taxon>Daldinia</taxon>
    </lineage>
</organism>
<sequence>MQLTAASLFLASLLASNAVALPLAARQASSVEGQACTDGTFDGTCRADGRCGLEIPPNEVSFRFVAGQCGVAARNRDPAGKLIGNNGNSTIIDDDAATDDGTDDGIDDDLSDDGSVDDNDSIAGDSDDGTDDGLDSDDEDGGNQASVEGQKCTDGTFNGTCRADGRCGLDIPPNELSIRIIPGQCGL</sequence>